<dbReference type="Gene3D" id="3.40.190.10">
    <property type="entry name" value="Periplasmic binding protein-like II"/>
    <property type="match status" value="2"/>
</dbReference>
<dbReference type="AlphaFoldDB" id="A0A977L277"/>
<protein>
    <submittedName>
        <fullName evidence="1">Sugar ABC transporter substrate-binding protein</fullName>
    </submittedName>
</protein>
<dbReference type="Pfam" id="PF01547">
    <property type="entry name" value="SBP_bac_1"/>
    <property type="match status" value="1"/>
</dbReference>
<organism evidence="1">
    <name type="scientific">Woronichinia naegeliana WA131</name>
    <dbReference type="NCBI Taxonomy" id="2824559"/>
    <lineage>
        <taxon>Bacteria</taxon>
        <taxon>Bacillati</taxon>
        <taxon>Cyanobacteriota</taxon>
        <taxon>Cyanophyceae</taxon>
        <taxon>Synechococcales</taxon>
        <taxon>Coelosphaeriaceae</taxon>
        <taxon>Woronichinia</taxon>
    </lineage>
</organism>
<proteinExistence type="predicted"/>
<name>A0A977L277_9CYAN</name>
<dbReference type="Proteomes" id="UP001065613">
    <property type="component" value="Chromosome"/>
</dbReference>
<sequence length="438" mass="47442">MALFKKLRKGLLWGLCGLFLSWLISCGGGSTTTSNNSTAPNPTGAANLAFWTMQLQPQHTTFFNNLIRDFSRDHPGIQVNWVDIPWEAMASKILTAVSANTAPDVVNLNPTFASQLAAKNAWLNLNEKVPPAVKAQYLPNIWQANTLNGASFGVPWYLTTRVTIYNQDLLKQAGIQKPPATFAELAQTAKTIKEKTGKYAFFVTFSANDSAEVLESLVQMGVNLVDESGKAAFNSPEGKAAFQYWVDLYQQGLLPPEVLTQGHRHAVELYQSGAIALLGSGAEFLNSIATNAPTIAKISAAAPQITGKTGKKNVAVMNLTIPRTTKNEEAALKFALFVTNTQNQLAFAQAANVLPSTTEAVKQYIAAISKEKKVSSVQQARQVSATQLKDAEVLIPPMKNLNQLQKAIYENLGAAMLKQKTVDQALEEAAQTWNSLGS</sequence>
<gene>
    <name evidence="1" type="ORF">KA717_17630</name>
</gene>
<dbReference type="EMBL" id="CP073041">
    <property type="protein sequence ID" value="UXE64163.1"/>
    <property type="molecule type" value="Genomic_DNA"/>
</dbReference>
<dbReference type="InterPro" id="IPR006059">
    <property type="entry name" value="SBP"/>
</dbReference>
<dbReference type="SUPFAM" id="SSF53850">
    <property type="entry name" value="Periplasmic binding protein-like II"/>
    <property type="match status" value="1"/>
</dbReference>
<dbReference type="PANTHER" id="PTHR43649:SF12">
    <property type="entry name" value="DIACETYLCHITOBIOSE BINDING PROTEIN DASA"/>
    <property type="match status" value="1"/>
</dbReference>
<dbReference type="InterPro" id="IPR050490">
    <property type="entry name" value="Bact_solute-bd_prot1"/>
</dbReference>
<dbReference type="PANTHER" id="PTHR43649">
    <property type="entry name" value="ARABINOSE-BINDING PROTEIN-RELATED"/>
    <property type="match status" value="1"/>
</dbReference>
<dbReference type="CDD" id="cd13585">
    <property type="entry name" value="PBP2_TMBP_like"/>
    <property type="match status" value="1"/>
</dbReference>
<dbReference type="KEGG" id="wna:KA717_17630"/>
<accession>A0A977L277</accession>
<evidence type="ECO:0000313" key="1">
    <source>
        <dbReference type="EMBL" id="UXE64163.1"/>
    </source>
</evidence>
<dbReference type="PROSITE" id="PS51257">
    <property type="entry name" value="PROKAR_LIPOPROTEIN"/>
    <property type="match status" value="1"/>
</dbReference>
<reference evidence="1" key="1">
    <citation type="submission" date="2021-04" db="EMBL/GenBank/DDBJ databases">
        <title>Genome sequence of Woronichinia naegeliana from Washington state freshwater lake bloom.</title>
        <authorList>
            <person name="Dreher T.W."/>
        </authorList>
    </citation>
    <scope>NUCLEOTIDE SEQUENCE</scope>
    <source>
        <strain evidence="1">WA131</strain>
    </source>
</reference>